<name>A0ABD3X1Y2_SINWO</name>
<organism evidence="1 2">
    <name type="scientific">Sinanodonta woodiana</name>
    <name type="common">Chinese pond mussel</name>
    <name type="synonym">Anodonta woodiana</name>
    <dbReference type="NCBI Taxonomy" id="1069815"/>
    <lineage>
        <taxon>Eukaryota</taxon>
        <taxon>Metazoa</taxon>
        <taxon>Spiralia</taxon>
        <taxon>Lophotrochozoa</taxon>
        <taxon>Mollusca</taxon>
        <taxon>Bivalvia</taxon>
        <taxon>Autobranchia</taxon>
        <taxon>Heteroconchia</taxon>
        <taxon>Palaeoheterodonta</taxon>
        <taxon>Unionida</taxon>
        <taxon>Unionoidea</taxon>
        <taxon>Unionidae</taxon>
        <taxon>Unioninae</taxon>
        <taxon>Sinanodonta</taxon>
    </lineage>
</organism>
<accession>A0ABD3X1Y2</accession>
<reference evidence="1 2" key="1">
    <citation type="submission" date="2024-11" db="EMBL/GenBank/DDBJ databases">
        <title>Chromosome-level genome assembly of the freshwater bivalve Anodonta woodiana.</title>
        <authorList>
            <person name="Chen X."/>
        </authorList>
    </citation>
    <scope>NUCLEOTIDE SEQUENCE [LARGE SCALE GENOMIC DNA]</scope>
    <source>
        <strain evidence="1">MN2024</strain>
        <tissue evidence="1">Gills</tissue>
    </source>
</reference>
<dbReference type="AlphaFoldDB" id="A0ABD3X1Y2"/>
<dbReference type="EMBL" id="JBJQND010000004">
    <property type="protein sequence ID" value="KAL3879721.1"/>
    <property type="molecule type" value="Genomic_DNA"/>
</dbReference>
<evidence type="ECO:0000313" key="2">
    <source>
        <dbReference type="Proteomes" id="UP001634394"/>
    </source>
</evidence>
<evidence type="ECO:0000313" key="1">
    <source>
        <dbReference type="EMBL" id="KAL3879721.1"/>
    </source>
</evidence>
<dbReference type="Gene3D" id="2.60.120.260">
    <property type="entry name" value="Galactose-binding domain-like"/>
    <property type="match status" value="1"/>
</dbReference>
<comment type="caution">
    <text evidence="1">The sequence shown here is derived from an EMBL/GenBank/DDBJ whole genome shotgun (WGS) entry which is preliminary data.</text>
</comment>
<dbReference type="SUPFAM" id="SSF49785">
    <property type="entry name" value="Galactose-binding domain-like"/>
    <property type="match status" value="1"/>
</dbReference>
<protein>
    <submittedName>
        <fullName evidence="1">Uncharacterized protein</fullName>
    </submittedName>
</protein>
<dbReference type="Proteomes" id="UP001634394">
    <property type="component" value="Unassembled WGS sequence"/>
</dbReference>
<gene>
    <name evidence="1" type="ORF">ACJMK2_032007</name>
</gene>
<proteinExistence type="predicted"/>
<sequence length="100" mass="11016">MGILIFYAIVNINGTMNFALHKSAVQSTTLYYKNFYWTANMAVDGNSNGSDPDNSMTCSATTHSGSVKVNHTWEVDIGQQIILKTITVYGRNDGILTIHI</sequence>
<keyword evidence="2" id="KW-1185">Reference proteome</keyword>
<dbReference type="InterPro" id="IPR008979">
    <property type="entry name" value="Galactose-bd-like_sf"/>
</dbReference>